<feature type="transmembrane region" description="Helical" evidence="1">
    <location>
        <begin position="396"/>
        <end position="417"/>
    </location>
</feature>
<dbReference type="Pfam" id="PF01757">
    <property type="entry name" value="Acyl_transf_3"/>
    <property type="match status" value="1"/>
</dbReference>
<comment type="caution">
    <text evidence="3">The sequence shown here is derived from an EMBL/GenBank/DDBJ whole genome shotgun (WGS) entry which is preliminary data.</text>
</comment>
<evidence type="ECO:0000313" key="3">
    <source>
        <dbReference type="EMBL" id="NYI40274.1"/>
    </source>
</evidence>
<gene>
    <name evidence="3" type="ORF">BKA03_000393</name>
</gene>
<feature type="transmembrane region" description="Helical" evidence="1">
    <location>
        <begin position="199"/>
        <end position="220"/>
    </location>
</feature>
<keyword evidence="1" id="KW-0812">Transmembrane</keyword>
<keyword evidence="4" id="KW-1185">Reference proteome</keyword>
<evidence type="ECO:0000259" key="2">
    <source>
        <dbReference type="Pfam" id="PF01757"/>
    </source>
</evidence>
<dbReference type="EMBL" id="JACBZO010000001">
    <property type="protein sequence ID" value="NYI40274.1"/>
    <property type="molecule type" value="Genomic_DNA"/>
</dbReference>
<feature type="transmembrane region" description="Helical" evidence="1">
    <location>
        <begin position="247"/>
        <end position="266"/>
    </location>
</feature>
<feature type="transmembrane region" description="Helical" evidence="1">
    <location>
        <begin position="52"/>
        <end position="75"/>
    </location>
</feature>
<keyword evidence="1" id="KW-0472">Membrane</keyword>
<protein>
    <submittedName>
        <fullName evidence="3">Peptidoglycan/LPS O-acetylase OafA/YrhL</fullName>
    </submittedName>
</protein>
<feature type="domain" description="Acyltransferase 3" evidence="2">
    <location>
        <begin position="15"/>
        <end position="410"/>
    </location>
</feature>
<dbReference type="AlphaFoldDB" id="A0A7Z0CGZ5"/>
<feature type="transmembrane region" description="Helical" evidence="1">
    <location>
        <begin position="325"/>
        <end position="342"/>
    </location>
</feature>
<keyword evidence="1" id="KW-1133">Transmembrane helix</keyword>
<feature type="transmembrane region" description="Helical" evidence="1">
    <location>
        <begin position="158"/>
        <end position="175"/>
    </location>
</feature>
<sequence length="430" mass="47843">MGNEADQRHSDRILGADGIRAMAALGVIFSHLYQRLFMPDQAQWYQTVQALFMKGAFGVSTFFVLSGMLLSYPYWKAYLAGQPMPKLGHFVRRRAARIVPAYYASLLVSFALTFAIAPDAGYKVWRLIAGLTFTSDFDYVTFFPSEINGPLWSISFEVFSYVLLALMMAALFWWIGRRVAGSGAKVAAARRKGTPLRGLAYWAVIFVAVNVLNGVLVASVKLSDEGKGWQYGDIGGAKEWMPGYNPLGLFGHFLLGILAAWAIASWSARQAGAGGKAGDTAVALTRWWWDAIAAAGFVASGVLLWTVRSPAEPTNLTGFQDQPYLFPLFALAVAITLVGLAHSRLLGRIVDNRFARYTATVSFGLYVWHYLVLYLFSYITDGRFEYYGIHSWPQHLAISGAVLVVSYVIATFSWRWLEQPVLRSRWATRR</sequence>
<proteinExistence type="predicted"/>
<evidence type="ECO:0000313" key="4">
    <source>
        <dbReference type="Proteomes" id="UP000547973"/>
    </source>
</evidence>
<dbReference type="Proteomes" id="UP000547973">
    <property type="component" value="Unassembled WGS sequence"/>
</dbReference>
<feature type="transmembrane region" description="Helical" evidence="1">
    <location>
        <begin position="287"/>
        <end position="305"/>
    </location>
</feature>
<dbReference type="GO" id="GO:0016747">
    <property type="term" value="F:acyltransferase activity, transferring groups other than amino-acyl groups"/>
    <property type="evidence" value="ECO:0007669"/>
    <property type="project" value="InterPro"/>
</dbReference>
<accession>A0A7Z0CGZ5</accession>
<dbReference type="RefSeq" id="WP_062074748.1">
    <property type="nucleotide sequence ID" value="NZ_BBRC01000004.1"/>
</dbReference>
<organism evidence="3 4">
    <name type="scientific">Demequina lutea</name>
    <dbReference type="NCBI Taxonomy" id="431489"/>
    <lineage>
        <taxon>Bacteria</taxon>
        <taxon>Bacillati</taxon>
        <taxon>Actinomycetota</taxon>
        <taxon>Actinomycetes</taxon>
        <taxon>Micrococcales</taxon>
        <taxon>Demequinaceae</taxon>
        <taxon>Demequina</taxon>
    </lineage>
</organism>
<dbReference type="InterPro" id="IPR050879">
    <property type="entry name" value="Acyltransferase_3"/>
</dbReference>
<dbReference type="OrthoDB" id="9796461at2"/>
<name>A0A7Z0CGZ5_9MICO</name>
<feature type="transmembrane region" description="Helical" evidence="1">
    <location>
        <begin position="95"/>
        <end position="117"/>
    </location>
</feature>
<dbReference type="PANTHER" id="PTHR23028">
    <property type="entry name" value="ACETYLTRANSFERASE"/>
    <property type="match status" value="1"/>
</dbReference>
<feature type="transmembrane region" description="Helical" evidence="1">
    <location>
        <begin position="354"/>
        <end position="376"/>
    </location>
</feature>
<reference evidence="3 4" key="1">
    <citation type="submission" date="2020-07" db="EMBL/GenBank/DDBJ databases">
        <title>Sequencing the genomes of 1000 actinobacteria strains.</title>
        <authorList>
            <person name="Klenk H.-P."/>
        </authorList>
    </citation>
    <scope>NUCLEOTIDE SEQUENCE [LARGE SCALE GENOMIC DNA]</scope>
    <source>
        <strain evidence="3 4">DSM 19970</strain>
    </source>
</reference>
<evidence type="ECO:0000256" key="1">
    <source>
        <dbReference type="SAM" id="Phobius"/>
    </source>
</evidence>
<dbReference type="InterPro" id="IPR002656">
    <property type="entry name" value="Acyl_transf_3_dom"/>
</dbReference>
<feature type="transmembrane region" description="Helical" evidence="1">
    <location>
        <begin position="12"/>
        <end position="32"/>
    </location>
</feature>